<evidence type="ECO:0000313" key="2">
    <source>
        <dbReference type="EMBL" id="KAF4617439.1"/>
    </source>
</evidence>
<proteinExistence type="predicted"/>
<comment type="caution">
    <text evidence="2">The sequence shown here is derived from an EMBL/GenBank/DDBJ whole genome shotgun (WGS) entry which is preliminary data.</text>
</comment>
<evidence type="ECO:0000256" key="1">
    <source>
        <dbReference type="SAM" id="MobiDB-lite"/>
    </source>
</evidence>
<reference evidence="2 3" key="1">
    <citation type="submission" date="2019-12" db="EMBL/GenBank/DDBJ databases">
        <authorList>
            <person name="Floudas D."/>
            <person name="Bentzer J."/>
            <person name="Ahren D."/>
            <person name="Johansson T."/>
            <person name="Persson P."/>
            <person name="Tunlid A."/>
        </authorList>
    </citation>
    <scope>NUCLEOTIDE SEQUENCE [LARGE SCALE GENOMIC DNA]</scope>
    <source>
        <strain evidence="2 3">CBS 102.39</strain>
    </source>
</reference>
<feature type="compositionally biased region" description="Polar residues" evidence="1">
    <location>
        <begin position="112"/>
        <end position="124"/>
    </location>
</feature>
<dbReference type="Proteomes" id="UP000521872">
    <property type="component" value="Unassembled WGS sequence"/>
</dbReference>
<dbReference type="EMBL" id="JAACJL010000030">
    <property type="protein sequence ID" value="KAF4617439.1"/>
    <property type="molecule type" value="Genomic_DNA"/>
</dbReference>
<feature type="region of interest" description="Disordered" evidence="1">
    <location>
        <begin position="91"/>
        <end position="124"/>
    </location>
</feature>
<evidence type="ECO:0000313" key="3">
    <source>
        <dbReference type="Proteomes" id="UP000521872"/>
    </source>
</evidence>
<accession>A0A8H4QV42</accession>
<sequence>MRRMMDSNIKTHIEVLNNDYNATSFQFRLVKTTRIKSKDWFGNVYPGSPQEQAMKLLYTVGDASTGRGNSNLTSTQWNSFNPTIVYRDHLHPAQHGYDRPRGGRDDGVGINTAGTLSQASGSEG</sequence>
<feature type="compositionally biased region" description="Basic and acidic residues" evidence="1">
    <location>
        <begin position="91"/>
        <end position="107"/>
    </location>
</feature>
<protein>
    <submittedName>
        <fullName evidence="2">Uncharacterized protein</fullName>
    </submittedName>
</protein>
<organism evidence="2 3">
    <name type="scientific">Agrocybe pediades</name>
    <dbReference type="NCBI Taxonomy" id="84607"/>
    <lineage>
        <taxon>Eukaryota</taxon>
        <taxon>Fungi</taxon>
        <taxon>Dikarya</taxon>
        <taxon>Basidiomycota</taxon>
        <taxon>Agaricomycotina</taxon>
        <taxon>Agaricomycetes</taxon>
        <taxon>Agaricomycetidae</taxon>
        <taxon>Agaricales</taxon>
        <taxon>Agaricineae</taxon>
        <taxon>Strophariaceae</taxon>
        <taxon>Agrocybe</taxon>
    </lineage>
</organism>
<name>A0A8H4QV42_9AGAR</name>
<dbReference type="AlphaFoldDB" id="A0A8H4QV42"/>
<keyword evidence="3" id="KW-1185">Reference proteome</keyword>
<gene>
    <name evidence="2" type="ORF">D9613_006352</name>
</gene>